<dbReference type="PhylomeDB" id="T1IS33"/>
<dbReference type="Pfam" id="PF03007">
    <property type="entry name" value="WS_DGAT_cat"/>
    <property type="match status" value="1"/>
</dbReference>
<keyword evidence="12" id="KW-1185">Reference proteome</keyword>
<keyword evidence="8" id="KW-1133">Transmembrane helix</keyword>
<sequence>MMKMIIEFSLALLCFVVAIIPIAFLLIFLLLGEIVRQIIRLYLSLKHNRNITVVNGNDALFLISNQKTEVVGTVCLIFQGQLNLEAVKREFRTFWTDPQLNGHFLHPKLRCRPKQAYGYFYWIPEDNFSIDDHIQQFDCKPPENDSELTEILSTICNQYFPDNISPWKHYLFPLNKHPEPHYACVMRGHHCLMDGFNAVRMIEKGLLDKSSVHYLTPKAATAKNISEPSLKSKLLLFFITLFYAPFYLVKLGFSKDVNSLHGPKQCGKRFIRCSEQIDLKRVKRVGKMVEATVNDIMTSCVTAALKHYFVEQDEDVSQIHANSPISLHTGLQKAGFVNNLSGLFITLPVGRCIEPLDRLRLVHKELLHQRKSYYHYCANLIIELLINRLPLFMFLPATSLNGSTLVITNVPLYQTQCANKFGDKAKECFLLPVHNSNMSVGVAVTSYNGKIRLTMSADRTVIDCAEKIEQFLASCIEEFDILDNLVKVNSTNLK</sequence>
<evidence type="ECO:0000256" key="5">
    <source>
        <dbReference type="ARBA" id="ARBA00024360"/>
    </source>
</evidence>
<dbReference type="UniPathway" id="UPA00282"/>
<evidence type="ECO:0000256" key="4">
    <source>
        <dbReference type="ARBA" id="ARBA00023315"/>
    </source>
</evidence>
<dbReference type="Pfam" id="PF06974">
    <property type="entry name" value="WS_DGAT_C"/>
    <property type="match status" value="1"/>
</dbReference>
<dbReference type="InterPro" id="IPR004255">
    <property type="entry name" value="O-acyltransferase_WSD1_N"/>
</dbReference>
<keyword evidence="8" id="KW-0812">Transmembrane</keyword>
<dbReference type="EMBL" id="JH431417">
    <property type="status" value="NOT_ANNOTATED_CDS"/>
    <property type="molecule type" value="Genomic_DNA"/>
</dbReference>
<evidence type="ECO:0000313" key="12">
    <source>
        <dbReference type="Proteomes" id="UP000014500"/>
    </source>
</evidence>
<organism evidence="11 12">
    <name type="scientific">Strigamia maritima</name>
    <name type="common">European centipede</name>
    <name type="synonym">Geophilus maritimus</name>
    <dbReference type="NCBI Taxonomy" id="126957"/>
    <lineage>
        <taxon>Eukaryota</taxon>
        <taxon>Metazoa</taxon>
        <taxon>Ecdysozoa</taxon>
        <taxon>Arthropoda</taxon>
        <taxon>Myriapoda</taxon>
        <taxon>Chilopoda</taxon>
        <taxon>Pleurostigmophora</taxon>
        <taxon>Geophilomorpha</taxon>
        <taxon>Linotaeniidae</taxon>
        <taxon>Strigamia</taxon>
    </lineage>
</organism>
<dbReference type="InterPro" id="IPR045034">
    <property type="entry name" value="O-acyltransferase_WSD1-like"/>
</dbReference>
<name>T1IS33_STRMM</name>
<protein>
    <submittedName>
        <fullName evidence="11">Uncharacterized protein</fullName>
    </submittedName>
</protein>
<dbReference type="HOGENOM" id="CLU_024186_1_1_1"/>
<dbReference type="GO" id="GO:0004144">
    <property type="term" value="F:diacylglycerol O-acyltransferase activity"/>
    <property type="evidence" value="ECO:0007669"/>
    <property type="project" value="UniProtKB-EC"/>
</dbReference>
<dbReference type="Proteomes" id="UP000014500">
    <property type="component" value="Unassembled WGS sequence"/>
</dbReference>
<evidence type="ECO:0000256" key="1">
    <source>
        <dbReference type="ARBA" id="ARBA00004771"/>
    </source>
</evidence>
<comment type="similarity">
    <text evidence="5">In the N-terminal section; belongs to the long-chain O-acyltransferase family.</text>
</comment>
<evidence type="ECO:0000313" key="11">
    <source>
        <dbReference type="EnsemblMetazoa" id="SMAR003894-PA"/>
    </source>
</evidence>
<dbReference type="AlphaFoldDB" id="T1IS33"/>
<keyword evidence="4" id="KW-0012">Acyltransferase</keyword>
<dbReference type="EnsemblMetazoa" id="SMAR003894-RA">
    <property type="protein sequence ID" value="SMAR003894-PA"/>
    <property type="gene ID" value="SMAR003894"/>
</dbReference>
<evidence type="ECO:0000259" key="9">
    <source>
        <dbReference type="Pfam" id="PF03007"/>
    </source>
</evidence>
<evidence type="ECO:0000256" key="7">
    <source>
        <dbReference type="ARBA" id="ARBA00048109"/>
    </source>
</evidence>
<feature type="domain" description="O-acyltransferase WSD1 C-terminal" evidence="10">
    <location>
        <begin position="338"/>
        <end position="470"/>
    </location>
</feature>
<dbReference type="GO" id="GO:0019432">
    <property type="term" value="P:triglyceride biosynthetic process"/>
    <property type="evidence" value="ECO:0007669"/>
    <property type="project" value="UniProtKB-UniPathway"/>
</dbReference>
<feature type="domain" description="O-acyltransferase WSD1-like N-terminal" evidence="9">
    <location>
        <begin position="56"/>
        <end position="206"/>
    </location>
</feature>
<comment type="pathway">
    <text evidence="2">Lipid metabolism.</text>
</comment>
<comment type="catalytic activity">
    <reaction evidence="7">
        <text>an acyl-CoA + a 1,2-diacyl-sn-glycerol = a triacyl-sn-glycerol + CoA</text>
        <dbReference type="Rhea" id="RHEA:10868"/>
        <dbReference type="ChEBI" id="CHEBI:17815"/>
        <dbReference type="ChEBI" id="CHEBI:57287"/>
        <dbReference type="ChEBI" id="CHEBI:58342"/>
        <dbReference type="ChEBI" id="CHEBI:64615"/>
        <dbReference type="EC" id="2.3.1.20"/>
    </reaction>
</comment>
<comment type="pathway">
    <text evidence="1">Glycerolipid metabolism; triacylglycerol biosynthesis.</text>
</comment>
<evidence type="ECO:0000256" key="8">
    <source>
        <dbReference type="SAM" id="Phobius"/>
    </source>
</evidence>
<keyword evidence="8" id="KW-0472">Membrane</keyword>
<dbReference type="eggNOG" id="ENOG502RZT4">
    <property type="taxonomic scope" value="Eukaryota"/>
</dbReference>
<dbReference type="InterPro" id="IPR009721">
    <property type="entry name" value="O-acyltransferase_WSD1_C"/>
</dbReference>
<reference evidence="11" key="2">
    <citation type="submission" date="2015-02" db="UniProtKB">
        <authorList>
            <consortium name="EnsemblMetazoa"/>
        </authorList>
    </citation>
    <scope>IDENTIFICATION</scope>
</reference>
<dbReference type="STRING" id="126957.T1IS33"/>
<evidence type="ECO:0000259" key="10">
    <source>
        <dbReference type="Pfam" id="PF06974"/>
    </source>
</evidence>
<dbReference type="GO" id="GO:0047196">
    <property type="term" value="F:long-chain-alcohol O-fatty-acyltransferase activity"/>
    <property type="evidence" value="ECO:0007669"/>
    <property type="project" value="UniProtKB-EC"/>
</dbReference>
<evidence type="ECO:0000256" key="3">
    <source>
        <dbReference type="ARBA" id="ARBA00022679"/>
    </source>
</evidence>
<comment type="catalytic activity">
    <reaction evidence="6">
        <text>a long chain fatty alcohol + a fatty acyl-CoA = a long-chain alcohol wax ester + CoA</text>
        <dbReference type="Rhea" id="RHEA:38443"/>
        <dbReference type="ChEBI" id="CHEBI:17135"/>
        <dbReference type="ChEBI" id="CHEBI:57287"/>
        <dbReference type="ChEBI" id="CHEBI:77636"/>
        <dbReference type="ChEBI" id="CHEBI:235323"/>
        <dbReference type="EC" id="2.3.1.75"/>
    </reaction>
</comment>
<evidence type="ECO:0000256" key="6">
    <source>
        <dbReference type="ARBA" id="ARBA00047604"/>
    </source>
</evidence>
<dbReference type="OMA" id="DGYSIMK"/>
<dbReference type="PANTHER" id="PTHR31650:SF1">
    <property type="entry name" value="WAX ESTER SYNTHASE_DIACYLGLYCEROL ACYLTRANSFERASE 4-RELATED"/>
    <property type="match status" value="1"/>
</dbReference>
<evidence type="ECO:0000256" key="2">
    <source>
        <dbReference type="ARBA" id="ARBA00005189"/>
    </source>
</evidence>
<feature type="transmembrane region" description="Helical" evidence="8">
    <location>
        <begin position="6"/>
        <end position="31"/>
    </location>
</feature>
<dbReference type="GO" id="GO:0005886">
    <property type="term" value="C:plasma membrane"/>
    <property type="evidence" value="ECO:0007669"/>
    <property type="project" value="TreeGrafter"/>
</dbReference>
<keyword evidence="3" id="KW-0808">Transferase</keyword>
<dbReference type="PANTHER" id="PTHR31650">
    <property type="entry name" value="O-ACYLTRANSFERASE (WSD1-LIKE) FAMILY PROTEIN"/>
    <property type="match status" value="1"/>
</dbReference>
<accession>T1IS33</accession>
<proteinExistence type="inferred from homology"/>
<reference evidence="12" key="1">
    <citation type="submission" date="2011-05" db="EMBL/GenBank/DDBJ databases">
        <authorList>
            <person name="Richards S.R."/>
            <person name="Qu J."/>
            <person name="Jiang H."/>
            <person name="Jhangiani S.N."/>
            <person name="Agravi P."/>
            <person name="Goodspeed R."/>
            <person name="Gross S."/>
            <person name="Mandapat C."/>
            <person name="Jackson L."/>
            <person name="Mathew T."/>
            <person name="Pu L."/>
            <person name="Thornton R."/>
            <person name="Saada N."/>
            <person name="Wilczek-Boney K.B."/>
            <person name="Lee S."/>
            <person name="Kovar C."/>
            <person name="Wu Y."/>
            <person name="Scherer S.E."/>
            <person name="Worley K.C."/>
            <person name="Muzny D.M."/>
            <person name="Gibbs R."/>
        </authorList>
    </citation>
    <scope>NUCLEOTIDE SEQUENCE</scope>
    <source>
        <strain evidence="12">Brora</strain>
    </source>
</reference>